<comment type="subcellular location">
    <subcellularLocation>
        <location evidence="1">Cell inner membrane</location>
        <topology evidence="1">Multi-pass membrane protein</topology>
    </subcellularLocation>
    <subcellularLocation>
        <location evidence="8">Cell membrane</location>
        <topology evidence="8">Multi-pass membrane protein</topology>
    </subcellularLocation>
</comment>
<dbReference type="Proteomes" id="UP000051936">
    <property type="component" value="Unassembled WGS sequence"/>
</dbReference>
<keyword evidence="11" id="KW-1185">Reference proteome</keyword>
<proteinExistence type="inferred from homology"/>
<dbReference type="EMBL" id="LJYG01000002">
    <property type="protein sequence ID" value="KRQ17711.1"/>
    <property type="molecule type" value="Genomic_DNA"/>
</dbReference>
<evidence type="ECO:0000256" key="3">
    <source>
        <dbReference type="ARBA" id="ARBA00022448"/>
    </source>
</evidence>
<feature type="transmembrane region" description="Helical" evidence="8">
    <location>
        <begin position="101"/>
        <end position="119"/>
    </location>
</feature>
<evidence type="ECO:0000256" key="1">
    <source>
        <dbReference type="ARBA" id="ARBA00004429"/>
    </source>
</evidence>
<evidence type="ECO:0000256" key="6">
    <source>
        <dbReference type="ARBA" id="ARBA00022989"/>
    </source>
</evidence>
<evidence type="ECO:0000313" key="11">
    <source>
        <dbReference type="Proteomes" id="UP000051936"/>
    </source>
</evidence>
<dbReference type="PROSITE" id="PS50928">
    <property type="entry name" value="ABC_TM1"/>
    <property type="match status" value="1"/>
</dbReference>
<keyword evidence="4" id="KW-1003">Cell membrane</keyword>
<evidence type="ECO:0000256" key="8">
    <source>
        <dbReference type="RuleBase" id="RU363032"/>
    </source>
</evidence>
<feature type="transmembrane region" description="Helical" evidence="8">
    <location>
        <begin position="59"/>
        <end position="81"/>
    </location>
</feature>
<evidence type="ECO:0000256" key="2">
    <source>
        <dbReference type="ARBA" id="ARBA00010072"/>
    </source>
</evidence>
<protein>
    <submittedName>
        <fullName evidence="10">Glutamate ABC transporter permease</fullName>
    </submittedName>
</protein>
<dbReference type="STRING" id="989370.AOQ71_00125"/>
<dbReference type="CDD" id="cd06261">
    <property type="entry name" value="TM_PBP2"/>
    <property type="match status" value="1"/>
</dbReference>
<feature type="domain" description="ABC transmembrane type-1" evidence="9">
    <location>
        <begin position="23"/>
        <end position="222"/>
    </location>
</feature>
<dbReference type="PANTHER" id="PTHR30614:SF42">
    <property type="entry name" value="GLUTAMATE_ASPARTATE IMPORT PERMEASE PROTEIN GLTJ"/>
    <property type="match status" value="1"/>
</dbReference>
<comment type="caution">
    <text evidence="10">The sequence shown here is derived from an EMBL/GenBank/DDBJ whole genome shotgun (WGS) entry which is preliminary data.</text>
</comment>
<evidence type="ECO:0000256" key="4">
    <source>
        <dbReference type="ARBA" id="ARBA00022475"/>
    </source>
</evidence>
<dbReference type="RefSeq" id="WP_057740284.1">
    <property type="nucleotide sequence ID" value="NZ_LJYG01000002.1"/>
</dbReference>
<evidence type="ECO:0000259" key="9">
    <source>
        <dbReference type="PROSITE" id="PS50928"/>
    </source>
</evidence>
<feature type="transmembrane region" description="Helical" evidence="8">
    <location>
        <begin position="201"/>
        <end position="225"/>
    </location>
</feature>
<dbReference type="PANTHER" id="PTHR30614">
    <property type="entry name" value="MEMBRANE COMPONENT OF AMINO ACID ABC TRANSPORTER"/>
    <property type="match status" value="1"/>
</dbReference>
<dbReference type="InterPro" id="IPR000515">
    <property type="entry name" value="MetI-like"/>
</dbReference>
<comment type="similarity">
    <text evidence="2">Belongs to the binding-protein-dependent transport system permease family. HisMQ subfamily.</text>
</comment>
<dbReference type="InterPro" id="IPR010065">
    <property type="entry name" value="AA_ABC_transptr_permease_3TM"/>
</dbReference>
<keyword evidence="3 8" id="KW-0813">Transport</keyword>
<keyword evidence="6 8" id="KW-1133">Transmembrane helix</keyword>
<evidence type="ECO:0000313" key="10">
    <source>
        <dbReference type="EMBL" id="KRQ17711.1"/>
    </source>
</evidence>
<accession>A0A0R3EEF7</accession>
<reference evidence="10 11" key="1">
    <citation type="submission" date="2015-09" db="EMBL/GenBank/DDBJ databases">
        <title>Draft Genome Sequence of Bradyrhizobium manausense Strain BR 3351T, a Novel Symbiotic Nitrogen-Fixing Alphaproteobacterium Isolated from Brazilian Amazon Rain Forest.</title>
        <authorList>
            <person name="De Araujo J.L."/>
            <person name="Zilli J.E."/>
        </authorList>
    </citation>
    <scope>NUCLEOTIDE SEQUENCE [LARGE SCALE GENOMIC DNA]</scope>
    <source>
        <strain evidence="10 11">BR3351</strain>
    </source>
</reference>
<keyword evidence="7 8" id="KW-0472">Membrane</keyword>
<dbReference type="Gene3D" id="1.10.3720.10">
    <property type="entry name" value="MetI-like"/>
    <property type="match status" value="1"/>
</dbReference>
<dbReference type="NCBIfam" id="TIGR01726">
    <property type="entry name" value="HEQRo_perm_3TM"/>
    <property type="match status" value="1"/>
</dbReference>
<name>A0A0R3EEF7_9BRAD</name>
<sequence>MSYRWDWSVLVSEPYLGWLLAGLGWTLLVAGAAWVLALAVGVTVGVLRTLPNRAARTLGTAYVETFRNIPLLLQLFVWYFVLPELLPAPIGNWIKRELPLPEYWTAVIGLGLFTAARVAEQTRAGIQAIGRGQTLAAAASGLTLAQSYRYILLPIAARNVLPPLTSEFLNVVKNSSLALTIGLLELTGQSRQIESATFHGIEAFTAATLTYVVLTTAVILVLRAVERLVAIPGLMARA</sequence>
<dbReference type="GO" id="GO:0022857">
    <property type="term" value="F:transmembrane transporter activity"/>
    <property type="evidence" value="ECO:0007669"/>
    <property type="project" value="InterPro"/>
</dbReference>
<dbReference type="GO" id="GO:0043190">
    <property type="term" value="C:ATP-binding cassette (ABC) transporter complex"/>
    <property type="evidence" value="ECO:0007669"/>
    <property type="project" value="InterPro"/>
</dbReference>
<gene>
    <name evidence="10" type="ORF">AOQ71_00125</name>
</gene>
<keyword evidence="5 8" id="KW-0812">Transmembrane</keyword>
<evidence type="ECO:0000256" key="5">
    <source>
        <dbReference type="ARBA" id="ARBA00022692"/>
    </source>
</evidence>
<dbReference type="OrthoDB" id="7341446at2"/>
<feature type="transmembrane region" description="Helical" evidence="8">
    <location>
        <begin position="15"/>
        <end position="47"/>
    </location>
</feature>
<dbReference type="InterPro" id="IPR043429">
    <property type="entry name" value="ArtM/GltK/GlnP/TcyL/YhdX-like"/>
</dbReference>
<organism evidence="10 11">
    <name type="scientific">Bradyrhizobium manausense</name>
    <dbReference type="NCBI Taxonomy" id="989370"/>
    <lineage>
        <taxon>Bacteria</taxon>
        <taxon>Pseudomonadati</taxon>
        <taxon>Pseudomonadota</taxon>
        <taxon>Alphaproteobacteria</taxon>
        <taxon>Hyphomicrobiales</taxon>
        <taxon>Nitrobacteraceae</taxon>
        <taxon>Bradyrhizobium</taxon>
    </lineage>
</organism>
<dbReference type="InterPro" id="IPR035906">
    <property type="entry name" value="MetI-like_sf"/>
</dbReference>
<dbReference type="SUPFAM" id="SSF161098">
    <property type="entry name" value="MetI-like"/>
    <property type="match status" value="1"/>
</dbReference>
<dbReference type="GO" id="GO:0006865">
    <property type="term" value="P:amino acid transport"/>
    <property type="evidence" value="ECO:0007669"/>
    <property type="project" value="TreeGrafter"/>
</dbReference>
<dbReference type="AlphaFoldDB" id="A0A0R3EEF7"/>
<evidence type="ECO:0000256" key="7">
    <source>
        <dbReference type="ARBA" id="ARBA00023136"/>
    </source>
</evidence>
<dbReference type="Pfam" id="PF00528">
    <property type="entry name" value="BPD_transp_1"/>
    <property type="match status" value="1"/>
</dbReference>